<dbReference type="SMART" id="SM00355">
    <property type="entry name" value="ZnF_C2H2"/>
    <property type="match status" value="3"/>
</dbReference>
<keyword evidence="1" id="KW-0479">Metal-binding</keyword>
<feature type="domain" description="C2H2-type" evidence="3">
    <location>
        <begin position="184"/>
        <end position="213"/>
    </location>
</feature>
<dbReference type="GO" id="GO:0008270">
    <property type="term" value="F:zinc ion binding"/>
    <property type="evidence" value="ECO:0007669"/>
    <property type="project" value="UniProtKB-KW"/>
</dbReference>
<dbReference type="GeneID" id="34614887"/>
<dbReference type="InterPro" id="IPR013087">
    <property type="entry name" value="Znf_C2H2_type"/>
</dbReference>
<feature type="region of interest" description="Disordered" evidence="2">
    <location>
        <begin position="59"/>
        <end position="82"/>
    </location>
</feature>
<accession>A0A1L9SEV1</accession>
<evidence type="ECO:0000256" key="2">
    <source>
        <dbReference type="SAM" id="MobiDB-lite"/>
    </source>
</evidence>
<dbReference type="RefSeq" id="XP_022580188.1">
    <property type="nucleotide sequence ID" value="XM_022728423.1"/>
</dbReference>
<sequence>MEDQGFEGKSPDPNKMDLQSTDRSARQNIDNYFPTFEFSYPEYTFTQTDLSHDSAIQVEPCEPAPKPFPGFPPGQSRDPTDSESLLQYHLDGLATALAKAEPKHLPAIRSSLISLLAQVEEKQPQNNISHLMPFLPPPEREISSNPSIHTYICRLCQTGTQKQFRTLGAFKRHISTAHFPKYEFNCPYDCGWCTIRKDKLNDHIRSVHRATKRIDLQVMQKNGKLLPPPGRCSICSKEVGSWKEFLHCVAEHCRVPIDNGPQPLVEKTTERHSMPKPFSLPEEIDFTDSGYGSVVNQFKVQASQAESNIQRSVDAETIYSGGSSLSGTVKGDYISELVGELYKVVEPLQADAKTLERLVSALPELLKSFALSLGGPSSTQKHRDVMVFIHKHR</sequence>
<keyword evidence="5" id="KW-1185">Reference proteome</keyword>
<reference evidence="5" key="1">
    <citation type="journal article" date="2017" name="Genome Biol.">
        <title>Comparative genomics reveals high biological diversity and specific adaptations in the industrially and medically important fungal genus Aspergillus.</title>
        <authorList>
            <person name="de Vries R.P."/>
            <person name="Riley R."/>
            <person name="Wiebenga A."/>
            <person name="Aguilar-Osorio G."/>
            <person name="Amillis S."/>
            <person name="Uchima C.A."/>
            <person name="Anderluh G."/>
            <person name="Asadollahi M."/>
            <person name="Askin M."/>
            <person name="Barry K."/>
            <person name="Battaglia E."/>
            <person name="Bayram O."/>
            <person name="Benocci T."/>
            <person name="Braus-Stromeyer S.A."/>
            <person name="Caldana C."/>
            <person name="Canovas D."/>
            <person name="Cerqueira G.C."/>
            <person name="Chen F."/>
            <person name="Chen W."/>
            <person name="Choi C."/>
            <person name="Clum A."/>
            <person name="Dos Santos R.A."/>
            <person name="Damasio A.R."/>
            <person name="Diallinas G."/>
            <person name="Emri T."/>
            <person name="Fekete E."/>
            <person name="Flipphi M."/>
            <person name="Freyberg S."/>
            <person name="Gallo A."/>
            <person name="Gournas C."/>
            <person name="Habgood R."/>
            <person name="Hainaut M."/>
            <person name="Harispe M.L."/>
            <person name="Henrissat B."/>
            <person name="Hilden K.S."/>
            <person name="Hope R."/>
            <person name="Hossain A."/>
            <person name="Karabika E."/>
            <person name="Karaffa L."/>
            <person name="Karanyi Z."/>
            <person name="Krasevec N."/>
            <person name="Kuo A."/>
            <person name="Kusch H."/>
            <person name="LaButti K."/>
            <person name="Lagendijk E.L."/>
            <person name="Lapidus A."/>
            <person name="Levasseur A."/>
            <person name="Lindquist E."/>
            <person name="Lipzen A."/>
            <person name="Logrieco A.F."/>
            <person name="MacCabe A."/>
            <person name="Maekelae M.R."/>
            <person name="Malavazi I."/>
            <person name="Melin P."/>
            <person name="Meyer V."/>
            <person name="Mielnichuk N."/>
            <person name="Miskei M."/>
            <person name="Molnar A.P."/>
            <person name="Mule G."/>
            <person name="Ngan C.Y."/>
            <person name="Orejas M."/>
            <person name="Orosz E."/>
            <person name="Ouedraogo J.P."/>
            <person name="Overkamp K.M."/>
            <person name="Park H.-S."/>
            <person name="Perrone G."/>
            <person name="Piumi F."/>
            <person name="Punt P.J."/>
            <person name="Ram A.F."/>
            <person name="Ramon A."/>
            <person name="Rauscher S."/>
            <person name="Record E."/>
            <person name="Riano-Pachon D.M."/>
            <person name="Robert V."/>
            <person name="Roehrig J."/>
            <person name="Ruller R."/>
            <person name="Salamov A."/>
            <person name="Salih N.S."/>
            <person name="Samson R.A."/>
            <person name="Sandor E."/>
            <person name="Sanguinetti M."/>
            <person name="Schuetze T."/>
            <person name="Sepcic K."/>
            <person name="Shelest E."/>
            <person name="Sherlock G."/>
            <person name="Sophianopoulou V."/>
            <person name="Squina F.M."/>
            <person name="Sun H."/>
            <person name="Susca A."/>
            <person name="Todd R.B."/>
            <person name="Tsang A."/>
            <person name="Unkles S.E."/>
            <person name="van de Wiele N."/>
            <person name="van Rossen-Uffink D."/>
            <person name="Oliveira J.V."/>
            <person name="Vesth T.C."/>
            <person name="Visser J."/>
            <person name="Yu J.-H."/>
            <person name="Zhou M."/>
            <person name="Andersen M.R."/>
            <person name="Archer D.B."/>
            <person name="Baker S.E."/>
            <person name="Benoit I."/>
            <person name="Brakhage A.A."/>
            <person name="Braus G.H."/>
            <person name="Fischer R."/>
            <person name="Frisvad J.C."/>
            <person name="Goldman G.H."/>
            <person name="Houbraken J."/>
            <person name="Oakley B."/>
            <person name="Pocsi I."/>
            <person name="Scazzocchio C."/>
            <person name="Seiboth B."/>
            <person name="vanKuyk P.A."/>
            <person name="Wortman J."/>
            <person name="Dyer P.S."/>
            <person name="Grigoriev I.V."/>
        </authorList>
    </citation>
    <scope>NUCLEOTIDE SEQUENCE [LARGE SCALE GENOMIC DNA]</scope>
    <source>
        <strain evidence="5">CBS 506.65</strain>
    </source>
</reference>
<proteinExistence type="predicted"/>
<feature type="compositionally biased region" description="Polar residues" evidence="2">
    <location>
        <begin position="17"/>
        <end position="26"/>
    </location>
</feature>
<dbReference type="VEuPathDB" id="FungiDB:ASPZODRAFT_509570"/>
<dbReference type="Proteomes" id="UP000184188">
    <property type="component" value="Unassembled WGS sequence"/>
</dbReference>
<evidence type="ECO:0000313" key="4">
    <source>
        <dbReference type="EMBL" id="OJJ45678.1"/>
    </source>
</evidence>
<protein>
    <recommendedName>
        <fullName evidence="3">C2H2-type domain-containing protein</fullName>
    </recommendedName>
</protein>
<keyword evidence="1" id="KW-0863">Zinc-finger</keyword>
<dbReference type="Gene3D" id="3.30.160.60">
    <property type="entry name" value="Classic Zinc Finger"/>
    <property type="match status" value="1"/>
</dbReference>
<dbReference type="AlphaFoldDB" id="A0A1L9SEV1"/>
<dbReference type="OrthoDB" id="4501248at2759"/>
<dbReference type="Pfam" id="PF00096">
    <property type="entry name" value="zf-C2H2"/>
    <property type="match status" value="1"/>
</dbReference>
<feature type="region of interest" description="Disordered" evidence="2">
    <location>
        <begin position="1"/>
        <end position="26"/>
    </location>
</feature>
<keyword evidence="1" id="KW-0862">Zinc</keyword>
<dbReference type="EMBL" id="KV878344">
    <property type="protein sequence ID" value="OJJ45678.1"/>
    <property type="molecule type" value="Genomic_DNA"/>
</dbReference>
<name>A0A1L9SEV1_9EURO</name>
<dbReference type="PROSITE" id="PS50157">
    <property type="entry name" value="ZINC_FINGER_C2H2_2"/>
    <property type="match status" value="1"/>
</dbReference>
<organism evidence="4 5">
    <name type="scientific">Penicilliopsis zonata CBS 506.65</name>
    <dbReference type="NCBI Taxonomy" id="1073090"/>
    <lineage>
        <taxon>Eukaryota</taxon>
        <taxon>Fungi</taxon>
        <taxon>Dikarya</taxon>
        <taxon>Ascomycota</taxon>
        <taxon>Pezizomycotina</taxon>
        <taxon>Eurotiomycetes</taxon>
        <taxon>Eurotiomycetidae</taxon>
        <taxon>Eurotiales</taxon>
        <taxon>Aspergillaceae</taxon>
        <taxon>Penicilliopsis</taxon>
    </lineage>
</organism>
<gene>
    <name evidence="4" type="ORF">ASPZODRAFT_509570</name>
</gene>
<evidence type="ECO:0000313" key="5">
    <source>
        <dbReference type="Proteomes" id="UP000184188"/>
    </source>
</evidence>
<evidence type="ECO:0000259" key="3">
    <source>
        <dbReference type="PROSITE" id="PS50157"/>
    </source>
</evidence>
<evidence type="ECO:0000256" key="1">
    <source>
        <dbReference type="PROSITE-ProRule" id="PRU00042"/>
    </source>
</evidence>
<feature type="compositionally biased region" description="Pro residues" evidence="2">
    <location>
        <begin position="62"/>
        <end position="72"/>
    </location>
</feature>